<dbReference type="Gene3D" id="3.10.100.10">
    <property type="entry name" value="Mannose-Binding Protein A, subunit A"/>
    <property type="match status" value="1"/>
</dbReference>
<dbReference type="InterPro" id="IPR016187">
    <property type="entry name" value="CTDL_fold"/>
</dbReference>
<dbReference type="SUPFAM" id="SSF56436">
    <property type="entry name" value="C-type lectin-like"/>
    <property type="match status" value="1"/>
</dbReference>
<dbReference type="Proteomes" id="UP000095287">
    <property type="component" value="Unplaced"/>
</dbReference>
<name>A0A1I7YH06_9BILA</name>
<evidence type="ECO:0000313" key="2">
    <source>
        <dbReference type="Proteomes" id="UP000095287"/>
    </source>
</evidence>
<feature type="domain" description="C-type lectin" evidence="1">
    <location>
        <begin position="35"/>
        <end position="106"/>
    </location>
</feature>
<dbReference type="PROSITE" id="PS50041">
    <property type="entry name" value="C_TYPE_LECTIN_2"/>
    <property type="match status" value="1"/>
</dbReference>
<dbReference type="WBParaSite" id="L893_g16026.t1">
    <property type="protein sequence ID" value="L893_g16026.t1"/>
    <property type="gene ID" value="L893_g16026"/>
</dbReference>
<reference evidence="3" key="1">
    <citation type="submission" date="2016-11" db="UniProtKB">
        <authorList>
            <consortium name="WormBaseParasite"/>
        </authorList>
    </citation>
    <scope>IDENTIFICATION</scope>
</reference>
<organism evidence="2 3">
    <name type="scientific">Steinernema glaseri</name>
    <dbReference type="NCBI Taxonomy" id="37863"/>
    <lineage>
        <taxon>Eukaryota</taxon>
        <taxon>Metazoa</taxon>
        <taxon>Ecdysozoa</taxon>
        <taxon>Nematoda</taxon>
        <taxon>Chromadorea</taxon>
        <taxon>Rhabditida</taxon>
        <taxon>Tylenchina</taxon>
        <taxon>Panagrolaimomorpha</taxon>
        <taxon>Strongyloidoidea</taxon>
        <taxon>Steinernematidae</taxon>
        <taxon>Steinernema</taxon>
    </lineage>
</organism>
<keyword evidence="2" id="KW-1185">Reference proteome</keyword>
<dbReference type="AlphaFoldDB" id="A0A1I7YH06"/>
<dbReference type="InterPro" id="IPR016186">
    <property type="entry name" value="C-type_lectin-like/link_sf"/>
</dbReference>
<proteinExistence type="predicted"/>
<protein>
    <submittedName>
        <fullName evidence="3">C-type lectin domain-containing protein</fullName>
    </submittedName>
</protein>
<evidence type="ECO:0000259" key="1">
    <source>
        <dbReference type="PROSITE" id="PS50041"/>
    </source>
</evidence>
<accession>A0A1I7YH06</accession>
<dbReference type="InterPro" id="IPR001304">
    <property type="entry name" value="C-type_lectin-like"/>
</dbReference>
<sequence>MKVICSPYNALPVKIENKEQDDALKRLNWWGSSLIGLHIPEGQPWGENNFRWISDGSKPNYTNWYKLQNEPNNIEGNEVFVITYKATNMGWWDIRHGRNPNVIICMADTHLGVDH</sequence>
<evidence type="ECO:0000313" key="3">
    <source>
        <dbReference type="WBParaSite" id="L893_g16026.t1"/>
    </source>
</evidence>